<dbReference type="SUPFAM" id="SSF141673">
    <property type="entry name" value="MOSC N-terminal domain-like"/>
    <property type="match status" value="1"/>
</dbReference>
<evidence type="ECO:0000313" key="3">
    <source>
        <dbReference type="Proteomes" id="UP000580517"/>
    </source>
</evidence>
<evidence type="ECO:0000259" key="1">
    <source>
        <dbReference type="Pfam" id="PF03476"/>
    </source>
</evidence>
<dbReference type="RefSeq" id="WP_129969207.1">
    <property type="nucleotide sequence ID" value="NZ_JACCEW010000003.1"/>
</dbReference>
<dbReference type="Proteomes" id="UP000580517">
    <property type="component" value="Unassembled WGS sequence"/>
</dbReference>
<organism evidence="2 3">
    <name type="scientific">Allopusillimonas soli</name>
    <dbReference type="NCBI Taxonomy" id="659016"/>
    <lineage>
        <taxon>Bacteria</taxon>
        <taxon>Pseudomonadati</taxon>
        <taxon>Pseudomonadota</taxon>
        <taxon>Betaproteobacteria</taxon>
        <taxon>Burkholderiales</taxon>
        <taxon>Alcaligenaceae</taxon>
        <taxon>Allopusillimonas</taxon>
    </lineage>
</organism>
<protein>
    <submittedName>
        <fullName evidence="2">MOSC N-terminal beta barrel domain-containing protein</fullName>
    </submittedName>
</protein>
<dbReference type="Pfam" id="PF03476">
    <property type="entry name" value="MOSC_N"/>
    <property type="match status" value="1"/>
</dbReference>
<keyword evidence="3" id="KW-1185">Reference proteome</keyword>
<dbReference type="EMBL" id="JACCEW010000003">
    <property type="protein sequence ID" value="NYT37673.1"/>
    <property type="molecule type" value="Genomic_DNA"/>
</dbReference>
<comment type="caution">
    <text evidence="2">The sequence shown here is derived from an EMBL/GenBank/DDBJ whole genome shotgun (WGS) entry which is preliminary data.</text>
</comment>
<dbReference type="OrthoDB" id="581532at2"/>
<dbReference type="InterPro" id="IPR005303">
    <property type="entry name" value="MOCOS_middle"/>
</dbReference>
<feature type="domain" description="Molybdenum cofactor sulfurase middle" evidence="1">
    <location>
        <begin position="6"/>
        <end position="111"/>
    </location>
</feature>
<reference evidence="2 3" key="1">
    <citation type="submission" date="2020-07" db="EMBL/GenBank/DDBJ databases">
        <title>Taxonomic revisions and descriptions of new bacterial species based on genomic comparisons in the high-G+C-content subgroup of the family Alcaligenaceae.</title>
        <authorList>
            <person name="Szabo A."/>
            <person name="Felfoldi T."/>
        </authorList>
    </citation>
    <scope>NUCLEOTIDE SEQUENCE [LARGE SCALE GENOMIC DNA]</scope>
    <source>
        <strain evidence="2 3">DSM 25264</strain>
    </source>
</reference>
<dbReference type="AlphaFoldDB" id="A0A853FC70"/>
<gene>
    <name evidence="2" type="ORF">H0A68_12375</name>
</gene>
<sequence>MTDAVYFPIAACGGVSDADAASYDRRWLVVDDKGEWLSRTHGDALAGIEVGLRFGYLVVRAPGMLRLDIPLDVIEDDDSVRRKATVAGVEVDVVDEGDLAATWLSTYLGRPCRLAKLDPEGQQVPWPDAR</sequence>
<name>A0A853FC70_9BURK</name>
<evidence type="ECO:0000313" key="2">
    <source>
        <dbReference type="EMBL" id="NYT37673.1"/>
    </source>
</evidence>
<accession>A0A853FC70</accession>
<proteinExistence type="predicted"/>